<accession>A0A8C0H419</accession>
<dbReference type="GO" id="GO:0006955">
    <property type="term" value="P:immune response"/>
    <property type="evidence" value="ECO:0007669"/>
    <property type="project" value="InterPro"/>
</dbReference>
<dbReference type="Gene3D" id="2.60.40.10">
    <property type="entry name" value="Immunoglobulins"/>
    <property type="match status" value="1"/>
</dbReference>
<dbReference type="SMART" id="SM00407">
    <property type="entry name" value="IGc1"/>
    <property type="match status" value="1"/>
</dbReference>
<protein>
    <recommendedName>
        <fullName evidence="8">Ig-like domain-containing protein</fullName>
    </recommendedName>
</protein>
<dbReference type="InterPro" id="IPR050160">
    <property type="entry name" value="MHC/Immunoglobulin"/>
</dbReference>
<keyword evidence="10" id="KW-1185">Reference proteome</keyword>
<keyword evidence="5" id="KW-1133">Transmembrane helix</keyword>
<reference evidence="9" key="1">
    <citation type="submission" date="2025-08" db="UniProtKB">
        <authorList>
            <consortium name="Ensembl"/>
        </authorList>
    </citation>
    <scope>IDENTIFICATION</scope>
</reference>
<evidence type="ECO:0000259" key="8">
    <source>
        <dbReference type="PROSITE" id="PS50835"/>
    </source>
</evidence>
<keyword evidence="7" id="KW-0325">Glycoprotein</keyword>
<evidence type="ECO:0000256" key="4">
    <source>
        <dbReference type="ARBA" id="ARBA00022729"/>
    </source>
</evidence>
<keyword evidence="5" id="KW-0472">Membrane</keyword>
<dbReference type="PROSITE" id="PS50835">
    <property type="entry name" value="IG_LIKE"/>
    <property type="match status" value="1"/>
</dbReference>
<dbReference type="PANTHER" id="PTHR19944:SF86">
    <property type="entry name" value="HLA CLASS II HISTOCOMPATIBILITY ANTIGEN, DR ALPHA CHAIN"/>
    <property type="match status" value="1"/>
</dbReference>
<comment type="similarity">
    <text evidence="2">Belongs to the MHC class II family.</text>
</comment>
<evidence type="ECO:0000313" key="10">
    <source>
        <dbReference type="Proteomes" id="UP000694404"/>
    </source>
</evidence>
<keyword evidence="3" id="KW-0812">Transmembrane</keyword>
<dbReference type="Pfam" id="PF00993">
    <property type="entry name" value="MHC_II_alpha"/>
    <property type="match status" value="1"/>
</dbReference>
<dbReference type="InterPro" id="IPR007110">
    <property type="entry name" value="Ig-like_dom"/>
</dbReference>
<dbReference type="InterPro" id="IPR003597">
    <property type="entry name" value="Ig_C1-set"/>
</dbReference>
<sequence length="220" mass="24335">MHLPSPDSGEPSANVTARELGDCTAGGSAETHLPGVKISSPCGRKDTIWHLPNLGKLTSFEAQHALGNVTVLKKNMEIMIQRSTCRRAQNVPPEMTAFPEDHVELGEPNILICFMDNFSPPVLSLTWLKNGQEVTEGVSKTDFYPCQDNSFCKFSYLPFLPSQSDFYDYQHWGKAGAPEYPAGHMSGSQDSWVLSQLWEGSGAGSQNAWVLSQLWDRSWV</sequence>
<dbReference type="SUPFAM" id="SSF48726">
    <property type="entry name" value="Immunoglobulin"/>
    <property type="match status" value="1"/>
</dbReference>
<evidence type="ECO:0000256" key="7">
    <source>
        <dbReference type="ARBA" id="ARBA00023180"/>
    </source>
</evidence>
<dbReference type="InterPro" id="IPR014745">
    <property type="entry name" value="MHC_II_a/b_N"/>
</dbReference>
<dbReference type="Ensembl" id="ENSCABT00000017755.1">
    <property type="protein sequence ID" value="ENSCABP00000016197.1"/>
    <property type="gene ID" value="ENSCABG00000012054.1"/>
</dbReference>
<comment type="subcellular location">
    <subcellularLocation>
        <location evidence="1">Membrane</location>
        <topology evidence="1">Single-pass type I membrane protein</topology>
    </subcellularLocation>
</comment>
<evidence type="ECO:0000256" key="1">
    <source>
        <dbReference type="ARBA" id="ARBA00004479"/>
    </source>
</evidence>
<organism evidence="9 10">
    <name type="scientific">Chelonoidis abingdonii</name>
    <name type="common">Abingdon island giant tortoise</name>
    <name type="synonym">Testudo abingdonii</name>
    <dbReference type="NCBI Taxonomy" id="106734"/>
    <lineage>
        <taxon>Eukaryota</taxon>
        <taxon>Metazoa</taxon>
        <taxon>Chordata</taxon>
        <taxon>Craniata</taxon>
        <taxon>Vertebrata</taxon>
        <taxon>Euteleostomi</taxon>
        <taxon>Archelosauria</taxon>
        <taxon>Testudinata</taxon>
        <taxon>Testudines</taxon>
        <taxon>Cryptodira</taxon>
        <taxon>Durocryptodira</taxon>
        <taxon>Testudinoidea</taxon>
        <taxon>Testudinidae</taxon>
        <taxon>Chelonoidis</taxon>
    </lineage>
</organism>
<keyword evidence="4" id="KW-0732">Signal</keyword>
<dbReference type="InterPro" id="IPR011162">
    <property type="entry name" value="MHC_I/II-like_Ag-recog"/>
</dbReference>
<dbReference type="CDD" id="cd05767">
    <property type="entry name" value="IgC1_MHC_II_alpha"/>
    <property type="match status" value="1"/>
</dbReference>
<name>A0A8C0H419_CHEAB</name>
<dbReference type="AlphaFoldDB" id="A0A8C0H419"/>
<evidence type="ECO:0000256" key="6">
    <source>
        <dbReference type="ARBA" id="ARBA00023157"/>
    </source>
</evidence>
<dbReference type="InterPro" id="IPR001003">
    <property type="entry name" value="MHC_II_a_N"/>
</dbReference>
<evidence type="ECO:0000256" key="3">
    <source>
        <dbReference type="ARBA" id="ARBA00022692"/>
    </source>
</evidence>
<reference evidence="9" key="2">
    <citation type="submission" date="2025-09" db="UniProtKB">
        <authorList>
            <consortium name="Ensembl"/>
        </authorList>
    </citation>
    <scope>IDENTIFICATION</scope>
</reference>
<feature type="domain" description="Ig-like" evidence="8">
    <location>
        <begin position="93"/>
        <end position="147"/>
    </location>
</feature>
<evidence type="ECO:0000256" key="2">
    <source>
        <dbReference type="ARBA" id="ARBA00007394"/>
    </source>
</evidence>
<evidence type="ECO:0000313" key="9">
    <source>
        <dbReference type="Ensembl" id="ENSCABP00000016197.1"/>
    </source>
</evidence>
<dbReference type="PANTHER" id="PTHR19944">
    <property type="entry name" value="MHC CLASS II-RELATED"/>
    <property type="match status" value="1"/>
</dbReference>
<dbReference type="Pfam" id="PF07654">
    <property type="entry name" value="C1-set"/>
    <property type="match status" value="1"/>
</dbReference>
<evidence type="ECO:0000256" key="5">
    <source>
        <dbReference type="ARBA" id="ARBA00022989"/>
    </source>
</evidence>
<keyword evidence="6" id="KW-1015">Disulfide bond</keyword>
<dbReference type="InterPro" id="IPR013783">
    <property type="entry name" value="Ig-like_fold"/>
</dbReference>
<dbReference type="InterPro" id="IPR036179">
    <property type="entry name" value="Ig-like_dom_sf"/>
</dbReference>
<dbReference type="GO" id="GO:0019882">
    <property type="term" value="P:antigen processing and presentation"/>
    <property type="evidence" value="ECO:0007669"/>
    <property type="project" value="InterPro"/>
</dbReference>
<proteinExistence type="inferred from homology"/>
<dbReference type="Gene3D" id="3.10.320.10">
    <property type="entry name" value="Class II Histocompatibility Antigen, M Beta Chain, Chain B, domain 1"/>
    <property type="match status" value="1"/>
</dbReference>
<dbReference type="GO" id="GO:0042613">
    <property type="term" value="C:MHC class II protein complex"/>
    <property type="evidence" value="ECO:0007669"/>
    <property type="project" value="InterPro"/>
</dbReference>
<dbReference type="GeneTree" id="ENSGT00940000160997"/>
<dbReference type="SUPFAM" id="SSF54452">
    <property type="entry name" value="MHC antigen-recognition domain"/>
    <property type="match status" value="1"/>
</dbReference>
<dbReference type="Proteomes" id="UP000694404">
    <property type="component" value="Unplaced"/>
</dbReference>